<dbReference type="EMBL" id="CYSB01000037">
    <property type="protein sequence ID" value="CUH68966.1"/>
    <property type="molecule type" value="Genomic_DNA"/>
</dbReference>
<dbReference type="InterPro" id="IPR003615">
    <property type="entry name" value="HNH_nuc"/>
</dbReference>
<dbReference type="InterPro" id="IPR002711">
    <property type="entry name" value="HNH"/>
</dbReference>
<dbReference type="AlphaFoldDB" id="A0A0P1FU34"/>
<dbReference type="CDD" id="cd00085">
    <property type="entry name" value="HNHc"/>
    <property type="match status" value="1"/>
</dbReference>
<dbReference type="GO" id="GO:0004519">
    <property type="term" value="F:endonuclease activity"/>
    <property type="evidence" value="ECO:0007669"/>
    <property type="project" value="UniProtKB-KW"/>
</dbReference>
<keyword evidence="4" id="KW-1185">Reference proteome</keyword>
<dbReference type="Proteomes" id="UP000051887">
    <property type="component" value="Unassembled WGS sequence"/>
</dbReference>
<keyword evidence="3" id="KW-0255">Endonuclease</keyword>
<dbReference type="EMBL" id="CYSC01000028">
    <property type="protein sequence ID" value="CUH72209.1"/>
    <property type="molecule type" value="Genomic_DNA"/>
</dbReference>
<accession>A0A0P1FU34</accession>
<dbReference type="Gene3D" id="1.10.30.50">
    <property type="match status" value="1"/>
</dbReference>
<gene>
    <name evidence="2" type="ORF">TL5118_02925</name>
    <name evidence="3" type="ORF">TL5120_02005</name>
</gene>
<dbReference type="GO" id="GO:0003676">
    <property type="term" value="F:nucleic acid binding"/>
    <property type="evidence" value="ECO:0007669"/>
    <property type="project" value="InterPro"/>
</dbReference>
<keyword evidence="3" id="KW-0540">Nuclease</keyword>
<evidence type="ECO:0000313" key="3">
    <source>
        <dbReference type="EMBL" id="CUH72209.1"/>
    </source>
</evidence>
<protein>
    <submittedName>
        <fullName evidence="2 3">Restriction endonuclease</fullName>
    </submittedName>
</protein>
<evidence type="ECO:0000313" key="2">
    <source>
        <dbReference type="EMBL" id="CUH68966.1"/>
    </source>
</evidence>
<reference evidence="3 5" key="2">
    <citation type="submission" date="2015-09" db="EMBL/GenBank/DDBJ databases">
        <authorList>
            <consortium name="Swine Surveillance"/>
        </authorList>
    </citation>
    <scope>NUCLEOTIDE SEQUENCE [LARGE SCALE GENOMIC DNA]</scope>
    <source>
        <strain evidence="3 5">5120</strain>
    </source>
</reference>
<evidence type="ECO:0000259" key="1">
    <source>
        <dbReference type="Pfam" id="PF01844"/>
    </source>
</evidence>
<dbReference type="Pfam" id="PF01844">
    <property type="entry name" value="HNH"/>
    <property type="match status" value="1"/>
</dbReference>
<dbReference type="RefSeq" id="WP_242601790.1">
    <property type="nucleotide sequence ID" value="NZ_CYSB01000037.1"/>
</dbReference>
<evidence type="ECO:0000313" key="5">
    <source>
        <dbReference type="Proteomes" id="UP000051887"/>
    </source>
</evidence>
<evidence type="ECO:0000313" key="4">
    <source>
        <dbReference type="Proteomes" id="UP000051086"/>
    </source>
</evidence>
<organism evidence="3 5">
    <name type="scientific">Thalassovita autumnalis</name>
    <dbReference type="NCBI Taxonomy" id="2072972"/>
    <lineage>
        <taxon>Bacteria</taxon>
        <taxon>Pseudomonadati</taxon>
        <taxon>Pseudomonadota</taxon>
        <taxon>Alphaproteobacteria</taxon>
        <taxon>Rhodobacterales</taxon>
        <taxon>Roseobacteraceae</taxon>
        <taxon>Thalassovita</taxon>
    </lineage>
</organism>
<feature type="domain" description="HNH" evidence="1">
    <location>
        <begin position="203"/>
        <end position="258"/>
    </location>
</feature>
<proteinExistence type="predicted"/>
<dbReference type="GO" id="GO:0008270">
    <property type="term" value="F:zinc ion binding"/>
    <property type="evidence" value="ECO:0007669"/>
    <property type="project" value="InterPro"/>
</dbReference>
<keyword evidence="3" id="KW-0378">Hydrolase</keyword>
<reference evidence="2 4" key="1">
    <citation type="submission" date="2015-09" db="EMBL/GenBank/DDBJ databases">
        <authorList>
            <person name="Rodrigo-Torres L."/>
            <person name="Arahal D.R."/>
        </authorList>
    </citation>
    <scope>NUCLEOTIDE SEQUENCE [LARGE SCALE GENOMIC DNA]</scope>
    <source>
        <strain evidence="2 4">CECT 5118</strain>
    </source>
</reference>
<name>A0A0P1FU34_9RHOB</name>
<dbReference type="Proteomes" id="UP000051086">
    <property type="component" value="Unassembled WGS sequence"/>
</dbReference>
<sequence length="282" mass="31070">MTKTEMLSARQTLIREELEAGTGAAIGMAVDGSKSRTGLRIWFADLEERHGPVAELRPYGLKGYAVTLGFGAFAGEVVRRIACAVPEDVRLARALVASIDSSVEVEIQGQDKADWKITSGDFRMTAITRNLPRDPEVALTEVSRDTIVPMMAAMAELIGYDVIDEDDIGEPEYEGAELVSTVRRRERNPRNRLLCIRLHGEICACCGVDPRETYGAAGSIIEVHHLEPLSLLKEPRPYDPARDLAPLCPNCHRAAHTRRPEPWSLEELRELMAVPMGKAGAQ</sequence>